<name>A0A847TJV4_9EURY</name>
<dbReference type="EMBL" id="WOWB01000001">
    <property type="protein sequence ID" value="NLV06212.1"/>
    <property type="molecule type" value="Genomic_DNA"/>
</dbReference>
<protein>
    <submittedName>
        <fullName evidence="2">Uncharacterized protein</fullName>
    </submittedName>
</protein>
<accession>A0A847TJV4</accession>
<organism evidence="2 3">
    <name type="scientific">Haloarcula rubripromontorii</name>
    <dbReference type="NCBI Taxonomy" id="1705562"/>
    <lineage>
        <taxon>Archaea</taxon>
        <taxon>Methanobacteriati</taxon>
        <taxon>Methanobacteriota</taxon>
        <taxon>Stenosarchaea group</taxon>
        <taxon>Halobacteria</taxon>
        <taxon>Halobacteriales</taxon>
        <taxon>Haloarculaceae</taxon>
        <taxon>Haloarcula</taxon>
    </lineage>
</organism>
<proteinExistence type="predicted"/>
<evidence type="ECO:0000313" key="2">
    <source>
        <dbReference type="EMBL" id="NLV06212.1"/>
    </source>
</evidence>
<reference evidence="2" key="1">
    <citation type="submission" date="2019-12" db="EMBL/GenBank/DDBJ databases">
        <title>The whole-genome sequencing of Haloarcula japonica strain pws8.</title>
        <authorList>
            <person name="Verma D.K."/>
            <person name="Gopal K."/>
            <person name="Prasad E.S."/>
        </authorList>
    </citation>
    <scope>NUCLEOTIDE SEQUENCE</scope>
    <source>
        <strain evidence="2">Pws8</strain>
    </source>
</reference>
<dbReference type="AlphaFoldDB" id="A0A847TJV4"/>
<evidence type="ECO:0000256" key="1">
    <source>
        <dbReference type="SAM" id="MobiDB-lite"/>
    </source>
</evidence>
<gene>
    <name evidence="2" type="ORF">GOC83_08730</name>
</gene>
<dbReference type="Proteomes" id="UP000610611">
    <property type="component" value="Unassembled WGS sequence"/>
</dbReference>
<feature type="region of interest" description="Disordered" evidence="1">
    <location>
        <begin position="1"/>
        <end position="67"/>
    </location>
</feature>
<feature type="compositionally biased region" description="Basic and acidic residues" evidence="1">
    <location>
        <begin position="1"/>
        <end position="13"/>
    </location>
</feature>
<dbReference type="RefSeq" id="WP_170083294.1">
    <property type="nucleotide sequence ID" value="NZ_WOWB01000001.1"/>
</dbReference>
<comment type="caution">
    <text evidence="2">The sequence shown here is derived from an EMBL/GenBank/DDBJ whole genome shotgun (WGS) entry which is preliminary data.</text>
</comment>
<sequence length="67" mass="7401">MRQREDGIDRTPRPGESQAGLKHGPSSVAEAEIYRPPPVDVEAEIPERAAFTEPPGDVDAPEYHHQL</sequence>
<evidence type="ECO:0000313" key="3">
    <source>
        <dbReference type="Proteomes" id="UP000610611"/>
    </source>
</evidence>